<dbReference type="GO" id="GO:0005829">
    <property type="term" value="C:cytosol"/>
    <property type="evidence" value="ECO:0007669"/>
    <property type="project" value="TreeGrafter"/>
</dbReference>
<proteinExistence type="predicted"/>
<dbReference type="SFLD" id="SFLDS00003">
    <property type="entry name" value="Haloacid_Dehalogenase"/>
    <property type="match status" value="1"/>
</dbReference>
<reference evidence="1 2" key="1">
    <citation type="submission" date="2016-08" db="EMBL/GenBank/DDBJ databases">
        <title>Characterization and recognition of Brachyspira hampsonii sp. nov., a novel intestinal spirochete that is pathogenic to pigs.</title>
        <authorList>
            <person name="Mirajkar N."/>
            <person name="La T."/>
            <person name="Phillips N."/>
            <person name="Hampson D."/>
            <person name="Gebhart C."/>
        </authorList>
    </citation>
    <scope>NUCLEOTIDE SEQUENCE [LARGE SCALE GENOMIC DNA]</scope>
    <source>
        <strain evidence="1 2">P280/1</strain>
    </source>
</reference>
<dbReference type="PANTHER" id="PTHR10000:SF25">
    <property type="entry name" value="PHOSPHATASE YKRA-RELATED"/>
    <property type="match status" value="1"/>
</dbReference>
<dbReference type="InterPro" id="IPR006379">
    <property type="entry name" value="HAD-SF_hydro_IIB"/>
</dbReference>
<dbReference type="PROSITE" id="PS01228">
    <property type="entry name" value="COF_1"/>
    <property type="match status" value="1"/>
</dbReference>
<dbReference type="EMBL" id="MDCO01000010">
    <property type="protein sequence ID" value="OEJ14510.1"/>
    <property type="molecule type" value="Genomic_DNA"/>
</dbReference>
<dbReference type="GO" id="GO:0016791">
    <property type="term" value="F:phosphatase activity"/>
    <property type="evidence" value="ECO:0007669"/>
    <property type="project" value="TreeGrafter"/>
</dbReference>
<dbReference type="Pfam" id="PF08282">
    <property type="entry name" value="Hydrolase_3"/>
    <property type="match status" value="1"/>
</dbReference>
<sequence length="265" mass="29926">MIKAVFFDIDGTLVSFNTHKISNYSKEAIKILKEKGIKIFIASGRALFQIDNLDGLEFDGYITINGGSCFINDNGSYKEIYRVSLDKNDLFSLVDYLDKDKFPCTLITSNNLYINYMGDAISHLYNMANVKVPDFIDFNDYISNNYESILQLNIFVDEDKEKYLMDNVLKNSKSSRWHFSFADVNSKYAGKEVGIDKIIEYYGIDLSETMAIGDGGNDISMIKHAAIGVAMGNANENVKNIADYITDDVDNDGVYKALKHFNILD</sequence>
<protein>
    <submittedName>
        <fullName evidence="1">Hydrolase</fullName>
    </submittedName>
</protein>
<dbReference type="PANTHER" id="PTHR10000">
    <property type="entry name" value="PHOSPHOSERINE PHOSPHATASE"/>
    <property type="match status" value="1"/>
</dbReference>
<dbReference type="InterPro" id="IPR023214">
    <property type="entry name" value="HAD_sf"/>
</dbReference>
<dbReference type="SFLD" id="SFLDG01140">
    <property type="entry name" value="C2.B:_Phosphomannomutase_and_P"/>
    <property type="match status" value="1"/>
</dbReference>
<dbReference type="NCBIfam" id="TIGR01484">
    <property type="entry name" value="HAD-SF-IIB"/>
    <property type="match status" value="1"/>
</dbReference>
<dbReference type="Gene3D" id="3.40.50.1000">
    <property type="entry name" value="HAD superfamily/HAD-like"/>
    <property type="match status" value="1"/>
</dbReference>
<evidence type="ECO:0000313" key="1">
    <source>
        <dbReference type="EMBL" id="OEJ14510.1"/>
    </source>
</evidence>
<comment type="caution">
    <text evidence="1">The sequence shown here is derived from an EMBL/GenBank/DDBJ whole genome shotgun (WGS) entry which is preliminary data.</text>
</comment>
<dbReference type="AlphaFoldDB" id="A0A1E5NEC1"/>
<dbReference type="RefSeq" id="WP_069726676.1">
    <property type="nucleotide sequence ID" value="NZ_MDCO01000010.1"/>
</dbReference>
<dbReference type="Proteomes" id="UP000095247">
    <property type="component" value="Unassembled WGS sequence"/>
</dbReference>
<dbReference type="InterPro" id="IPR036412">
    <property type="entry name" value="HAD-like_sf"/>
</dbReference>
<dbReference type="NCBIfam" id="TIGR00099">
    <property type="entry name" value="Cof-subfamily"/>
    <property type="match status" value="1"/>
</dbReference>
<dbReference type="GO" id="GO:0000287">
    <property type="term" value="F:magnesium ion binding"/>
    <property type="evidence" value="ECO:0007669"/>
    <property type="project" value="TreeGrafter"/>
</dbReference>
<organism evidence="1 2">
    <name type="scientific">Brachyspira hampsonii</name>
    <dbReference type="NCBI Taxonomy" id="1287055"/>
    <lineage>
        <taxon>Bacteria</taxon>
        <taxon>Pseudomonadati</taxon>
        <taxon>Spirochaetota</taxon>
        <taxon>Spirochaetia</taxon>
        <taxon>Brachyspirales</taxon>
        <taxon>Brachyspiraceae</taxon>
        <taxon>Brachyspira</taxon>
    </lineage>
</organism>
<evidence type="ECO:0000313" key="2">
    <source>
        <dbReference type="Proteomes" id="UP000095247"/>
    </source>
</evidence>
<accession>A0A1E5NEC1</accession>
<name>A0A1E5NEC1_9SPIR</name>
<dbReference type="SUPFAM" id="SSF56784">
    <property type="entry name" value="HAD-like"/>
    <property type="match status" value="1"/>
</dbReference>
<dbReference type="SFLD" id="SFLDG01144">
    <property type="entry name" value="C2.B.4:_PGP_Like"/>
    <property type="match status" value="1"/>
</dbReference>
<keyword evidence="1" id="KW-0378">Hydrolase</keyword>
<dbReference type="InterPro" id="IPR000150">
    <property type="entry name" value="Cof"/>
</dbReference>
<dbReference type="Gene3D" id="3.30.1240.10">
    <property type="match status" value="1"/>
</dbReference>
<dbReference type="PROSITE" id="PS01229">
    <property type="entry name" value="COF_2"/>
    <property type="match status" value="1"/>
</dbReference>
<gene>
    <name evidence="1" type="ORF">BFL38_06700</name>
</gene>